<evidence type="ECO:0000256" key="8">
    <source>
        <dbReference type="SAM" id="MobiDB-lite"/>
    </source>
</evidence>
<evidence type="ECO:0000256" key="4">
    <source>
        <dbReference type="ARBA" id="ARBA00022603"/>
    </source>
</evidence>
<dbReference type="Pfam" id="PF14765">
    <property type="entry name" value="PS-DH"/>
    <property type="match status" value="1"/>
</dbReference>
<dbReference type="InterPro" id="IPR014043">
    <property type="entry name" value="Acyl_transferase_dom"/>
</dbReference>
<dbReference type="Pfam" id="PF18558">
    <property type="entry name" value="HTH_51"/>
    <property type="match status" value="1"/>
</dbReference>
<dbReference type="InterPro" id="IPR042104">
    <property type="entry name" value="PKS_dehydratase_sf"/>
</dbReference>
<dbReference type="InterPro" id="IPR049900">
    <property type="entry name" value="PKS_mFAS_DH"/>
</dbReference>
<name>A0AAE0MYN6_9PEZI</name>
<evidence type="ECO:0000259" key="9">
    <source>
        <dbReference type="PROSITE" id="PS50075"/>
    </source>
</evidence>
<feature type="domain" description="Carrier" evidence="9">
    <location>
        <begin position="1777"/>
        <end position="1853"/>
    </location>
</feature>
<dbReference type="InterPro" id="IPR029058">
    <property type="entry name" value="AB_hydrolase_fold"/>
</dbReference>
<dbReference type="GO" id="GO:0006633">
    <property type="term" value="P:fatty acid biosynthetic process"/>
    <property type="evidence" value="ECO:0007669"/>
    <property type="project" value="InterPro"/>
</dbReference>
<dbReference type="InterPro" id="IPR009081">
    <property type="entry name" value="PP-bd_ACP"/>
</dbReference>
<dbReference type="Pfam" id="PF08242">
    <property type="entry name" value="Methyltransf_12"/>
    <property type="match status" value="1"/>
</dbReference>
<dbReference type="SUPFAM" id="SSF53474">
    <property type="entry name" value="alpha/beta-Hydrolases"/>
    <property type="match status" value="1"/>
</dbReference>
<feature type="region of interest" description="Disordered" evidence="8">
    <location>
        <begin position="1603"/>
        <end position="1665"/>
    </location>
</feature>
<dbReference type="InterPro" id="IPR018201">
    <property type="entry name" value="Ketoacyl_synth_AS"/>
</dbReference>
<dbReference type="Gene3D" id="3.40.50.1820">
    <property type="entry name" value="alpha/beta hydrolase"/>
    <property type="match status" value="1"/>
</dbReference>
<evidence type="ECO:0000259" key="10">
    <source>
        <dbReference type="PROSITE" id="PS52004"/>
    </source>
</evidence>
<dbReference type="InterPro" id="IPR049551">
    <property type="entry name" value="PKS_DH_C"/>
</dbReference>
<dbReference type="Gene3D" id="3.40.47.10">
    <property type="match status" value="1"/>
</dbReference>
<dbReference type="PANTHER" id="PTHR43775:SF21">
    <property type="entry name" value="NON-REDUCING POLYKETIDE SYNTHASE AUSA-RELATED"/>
    <property type="match status" value="1"/>
</dbReference>
<gene>
    <name evidence="12" type="ORF">B0T24DRAFT_97810</name>
</gene>
<feature type="domain" description="Ketosynthase family 3 (KS3)" evidence="10">
    <location>
        <begin position="383"/>
        <end position="806"/>
    </location>
</feature>
<evidence type="ECO:0000256" key="1">
    <source>
        <dbReference type="ARBA" id="ARBA00004721"/>
    </source>
</evidence>
<dbReference type="InterPro" id="IPR006162">
    <property type="entry name" value="Ppantetheine_attach_site"/>
</dbReference>
<keyword evidence="3" id="KW-0597">Phosphoprotein</keyword>
<evidence type="ECO:0000313" key="13">
    <source>
        <dbReference type="Proteomes" id="UP001287356"/>
    </source>
</evidence>
<dbReference type="PROSITE" id="PS52004">
    <property type="entry name" value="KS3_2"/>
    <property type="match status" value="1"/>
</dbReference>
<feature type="region of interest" description="N-terminal hotdog fold" evidence="7">
    <location>
        <begin position="1288"/>
        <end position="1422"/>
    </location>
</feature>
<feature type="active site" description="Proton acceptor; for dehydratase activity" evidence="7">
    <location>
        <position position="1322"/>
    </location>
</feature>
<evidence type="ECO:0000313" key="12">
    <source>
        <dbReference type="EMBL" id="KAK3361926.1"/>
    </source>
</evidence>
<dbReference type="Gene3D" id="3.30.70.250">
    <property type="entry name" value="Malonyl-CoA ACP transacylase, ACP-binding"/>
    <property type="match status" value="1"/>
</dbReference>
<dbReference type="PROSITE" id="PS00606">
    <property type="entry name" value="KS3_1"/>
    <property type="match status" value="1"/>
</dbReference>
<dbReference type="Gene3D" id="3.10.129.110">
    <property type="entry name" value="Polyketide synthase dehydratase"/>
    <property type="match status" value="1"/>
</dbReference>
<protein>
    <submittedName>
        <fullName evidence="12">BcPKS16, polyketide synthase</fullName>
    </submittedName>
</protein>
<dbReference type="GO" id="GO:0004312">
    <property type="term" value="F:fatty acid synthase activity"/>
    <property type="evidence" value="ECO:0007669"/>
    <property type="project" value="TreeGrafter"/>
</dbReference>
<comment type="pathway">
    <text evidence="1">Secondary metabolite biosynthesis; terpenoid biosynthesis.</text>
</comment>
<dbReference type="PANTHER" id="PTHR43775">
    <property type="entry name" value="FATTY ACID SYNTHASE"/>
    <property type="match status" value="1"/>
</dbReference>
<feature type="domain" description="PKS/mFAS DH" evidence="11">
    <location>
        <begin position="1288"/>
        <end position="1596"/>
    </location>
</feature>
<dbReference type="Pfam" id="PF00109">
    <property type="entry name" value="ketoacyl-synt"/>
    <property type="match status" value="1"/>
</dbReference>
<comment type="caution">
    <text evidence="12">The sequence shown here is derived from an EMBL/GenBank/DDBJ whole genome shotgun (WGS) entry which is preliminary data.</text>
</comment>
<dbReference type="SMART" id="SM00825">
    <property type="entry name" value="PKS_KS"/>
    <property type="match status" value="1"/>
</dbReference>
<reference evidence="12" key="2">
    <citation type="submission" date="2023-06" db="EMBL/GenBank/DDBJ databases">
        <authorList>
            <consortium name="Lawrence Berkeley National Laboratory"/>
            <person name="Haridas S."/>
            <person name="Hensen N."/>
            <person name="Bonometti L."/>
            <person name="Westerberg I."/>
            <person name="Brannstrom I.O."/>
            <person name="Guillou S."/>
            <person name="Cros-Aarteil S."/>
            <person name="Calhoun S."/>
            <person name="Kuo A."/>
            <person name="Mondo S."/>
            <person name="Pangilinan J."/>
            <person name="Riley R."/>
            <person name="Labutti K."/>
            <person name="Andreopoulos B."/>
            <person name="Lipzen A."/>
            <person name="Chen C."/>
            <person name="Yanf M."/>
            <person name="Daum C."/>
            <person name="Ng V."/>
            <person name="Clum A."/>
            <person name="Steindorff A."/>
            <person name="Ohm R."/>
            <person name="Martin F."/>
            <person name="Silar P."/>
            <person name="Natvig D."/>
            <person name="Lalanne C."/>
            <person name="Gautier V."/>
            <person name="Ament-Velasquez S.L."/>
            <person name="Kruys A."/>
            <person name="Hutchinson M.I."/>
            <person name="Powell A.J."/>
            <person name="Barry K."/>
            <person name="Miller A.N."/>
            <person name="Grigoriev I.V."/>
            <person name="Debuchy R."/>
            <person name="Gladieux P."/>
            <person name="Thoren M.H."/>
            <person name="Johannesson H."/>
        </authorList>
    </citation>
    <scope>NUCLEOTIDE SEQUENCE</scope>
    <source>
        <strain evidence="12">CBS 958.72</strain>
    </source>
</reference>
<dbReference type="InterPro" id="IPR016035">
    <property type="entry name" value="Acyl_Trfase/lysoPLipase"/>
</dbReference>
<dbReference type="SMART" id="SM00827">
    <property type="entry name" value="PKS_AT"/>
    <property type="match status" value="1"/>
</dbReference>
<dbReference type="CDD" id="cd02440">
    <property type="entry name" value="AdoMet_MTases"/>
    <property type="match status" value="1"/>
</dbReference>
<dbReference type="Pfam" id="PF02801">
    <property type="entry name" value="Ketoacyl-synt_C"/>
    <property type="match status" value="1"/>
</dbReference>
<dbReference type="Gene3D" id="3.30.70.3290">
    <property type="match status" value="1"/>
</dbReference>
<feature type="compositionally biased region" description="Acidic residues" evidence="8">
    <location>
        <begin position="1857"/>
        <end position="1870"/>
    </location>
</feature>
<feature type="region of interest" description="C-terminal hotdog fold" evidence="7">
    <location>
        <begin position="1442"/>
        <end position="1596"/>
    </location>
</feature>
<dbReference type="SUPFAM" id="SSF53901">
    <property type="entry name" value="Thiolase-like"/>
    <property type="match status" value="1"/>
</dbReference>
<dbReference type="PROSITE" id="PS50075">
    <property type="entry name" value="CARRIER"/>
    <property type="match status" value="1"/>
</dbReference>
<dbReference type="PROSITE" id="PS00012">
    <property type="entry name" value="PHOSPHOPANTETHEINE"/>
    <property type="match status" value="2"/>
</dbReference>
<dbReference type="InterPro" id="IPR001227">
    <property type="entry name" value="Ac_transferase_dom_sf"/>
</dbReference>
<keyword evidence="5" id="KW-0808">Transferase</keyword>
<dbReference type="InterPro" id="IPR016036">
    <property type="entry name" value="Malonyl_transacylase_ACP-bd"/>
</dbReference>
<dbReference type="SUPFAM" id="SSF55048">
    <property type="entry name" value="Probable ACP-binding domain of malonyl-CoA ACP transacylase"/>
    <property type="match status" value="1"/>
</dbReference>
<evidence type="ECO:0000256" key="2">
    <source>
        <dbReference type="ARBA" id="ARBA00022450"/>
    </source>
</evidence>
<dbReference type="GO" id="GO:0004315">
    <property type="term" value="F:3-oxoacyl-[acyl-carrier-protein] synthase activity"/>
    <property type="evidence" value="ECO:0007669"/>
    <property type="project" value="InterPro"/>
</dbReference>
<dbReference type="Gene3D" id="1.10.1200.10">
    <property type="entry name" value="ACP-like"/>
    <property type="match status" value="1"/>
</dbReference>
<dbReference type="Pfam" id="PF22621">
    <property type="entry name" value="CurL-like_PKS_C"/>
    <property type="match status" value="1"/>
</dbReference>
<keyword evidence="2" id="KW-0596">Phosphopantetheine</keyword>
<dbReference type="Pfam" id="PF16073">
    <property type="entry name" value="SAT"/>
    <property type="match status" value="1"/>
</dbReference>
<reference evidence="12" key="1">
    <citation type="journal article" date="2023" name="Mol. Phylogenet. Evol.">
        <title>Genome-scale phylogeny and comparative genomics of the fungal order Sordariales.</title>
        <authorList>
            <person name="Hensen N."/>
            <person name="Bonometti L."/>
            <person name="Westerberg I."/>
            <person name="Brannstrom I.O."/>
            <person name="Guillou S."/>
            <person name="Cros-Aarteil S."/>
            <person name="Calhoun S."/>
            <person name="Haridas S."/>
            <person name="Kuo A."/>
            <person name="Mondo S."/>
            <person name="Pangilinan J."/>
            <person name="Riley R."/>
            <person name="LaButti K."/>
            <person name="Andreopoulos B."/>
            <person name="Lipzen A."/>
            <person name="Chen C."/>
            <person name="Yan M."/>
            <person name="Daum C."/>
            <person name="Ng V."/>
            <person name="Clum A."/>
            <person name="Steindorff A."/>
            <person name="Ohm R.A."/>
            <person name="Martin F."/>
            <person name="Silar P."/>
            <person name="Natvig D.O."/>
            <person name="Lalanne C."/>
            <person name="Gautier V."/>
            <person name="Ament-Velasquez S.L."/>
            <person name="Kruys A."/>
            <person name="Hutchinson M.I."/>
            <person name="Powell A.J."/>
            <person name="Barry K."/>
            <person name="Miller A.N."/>
            <person name="Grigoriev I.V."/>
            <person name="Debuchy R."/>
            <person name="Gladieux P."/>
            <person name="Hiltunen Thoren M."/>
            <person name="Johannesson H."/>
        </authorList>
    </citation>
    <scope>NUCLEOTIDE SEQUENCE</scope>
    <source>
        <strain evidence="12">CBS 958.72</strain>
    </source>
</reference>
<evidence type="ECO:0000256" key="5">
    <source>
        <dbReference type="ARBA" id="ARBA00022679"/>
    </source>
</evidence>
<sequence length="2654" mass="286654">MAAVSLAVFGPLTRAPSPSYLDDIRAFCLGHAVLAPLVRDIASGASLLSVWALLAGDNPDIARISQGPQAFVPLLKQWLADGVSGPAASASSPVVALPRLVIIQLAQYFQFLESRSLTHSEFLAQIRHLGGIQGYCVGLIPAFALSCATSDQELAESLPIAIRLAFAVGIYAELGDDSSIPGITTVVVRLKKEGQAEELVGMFPHTYISAVTDPKSISIAGPIKQISRLQASATQQGLTVQSVDVRGRMHSPENVHLAAQLSALCEKSELLNFPASDLLQVPARSNRAGNLIEKCSLTRESVETILTSKCDWFCLLSNVAADLGRAGTISHNVVSFGIGDCIPLTPFDRLGLRITKSDWSREPKTGPTTSAKTEISSGFSYPDNSVAVVGASCRLPGANNLDELWDLLVQGQDRHEEAKAGRFDLYGGYRASQSGNFTKNRKFYGNFVDGVDRFDNAFFGINARETINMDPQQRILLELAYEAMECSGYTRSHVRSRGDAVGCFVGASFVEYLDNTSAHSPTAHTSTGTLRAFLCGRLAYYFGWTGPAEVIDTACSSSLVAINRAVKAIQGGECSIALAGGINVMAGANNFLDLGRGGFLSPTGQCKPFDKDADGYCRAEGAGLIVLKSLKQAQADGDRVMAVIPGAATNQSGLSRSLTVPDSNAQSQLYRSVLKQACISPDQVTFVEAHGTGTQAGDPLEILSLRSVFGSPTRAIPLHIGSIKGNFGHCETAAGVAGLLKVICMLEHRSIPPQASHKTWNPKIPAIEPDRMAICKTLTTWDAPVRAALVNSYGAAGSNAAVLCCEAPAVSSKDYSQPGSGMKQPIIISAKSLSSLKNYQALLGNYLTKAIPQPSLAAIAYTLSEKRQQHKHRVVFEASETSGLIKTLVSGQEEALELSTPKPVVLLFGGQSRQTINLGREFYDRFTTFRTHIDMCDTILKDLGFPSIVPAIFQSTDIPDIVVLQTGSVAIQYASATTWIKAGLEVSAIVGHSLGELAALAVSGTLSLRDCLKLVATRATLMKTKWGQEKGAMLAVMASPTVVEDIIASLKLSSSAKNLVIACYNSDKSQVVSGDSGAIAELESHLVSRLPPVKCLRLGTSHGFHSHLVDPILGDLDKISSELDWRPPSIPIELCSETSRLPCESNYNPSLQARSPVFFANAVQRVEEKLGGCVWLEAGMNTTIVQMTKRAALRPDDHTFHALSTKDDETPMNAISRAVCGLWRSSLDVTHWSFLPTDRATSPTWLPPYKFDPTVAWLENIDHAAVLKRQLDERPEIKSESVLVEQRRKLVTLLPEADKSGKTKHFSILAEGQRFRSMVTGHSVRNRPLCPASFYLECTAMALDLLNAGSSLPKSGLEFEDLDIQAPLGLGAEDVRVILQELSSSTGSQQWEFSIVSRNRSSKLDKTTLHAKGRVAKSSTSKLATMARLVDSRMRALATSEDAERMLQKRAYDLFSRVVSYDGFLQGISSITMNGTEAIGKIRIPPGQPGVEESTVIRDCDAVSLDSFIQVVGLLLNTSDHVGKNEVMICTGVDNATIASGCNMLDCQSWKVHASYTSTGPSQVIGDVFAFSEVDESVAVAFTGCRFAKLDVTRLERLLDATNRVPGSKQTQSRPNVAEMPQSHPSPDISSLSEKTSSFHGQDSDSSWAVSDLDTQLSSDEESPDIRSTLQIYTGVAASAIPGDAVLTELGLDSLAAAEMAEELGISNQAAAMDSQDILSMTVKQLEQHVYGVSAKKALASAGPAAAAKGAFLGSPKTASPKPKHQQVPLPPVGTAGLWEGKVTELLVEITGVAASSIKADLTLEELGVDSLALTEILSSVTDASPIGTSFDTSDITLQSTIEEILRVVRTVTVSSSDDDADGDDEDDWEPVSPGEARTMPLEVSVSAQSNTAQRSNTRELQIKTPTTQLLETRVKTDPRAGLRACDAQFEAAAKSRGFQHYWDDVAVQQGKLCLAYILEAFQKLGVDLSSFSEGEIVPQISYRPKHSKVVERLWGIVEKHGLVSFRGDARIVRTSQAVPAQPATWLHAEFLQQYPAYAVEARLLAITSTKMAECLTGDADPIKLLFGTASSRDLLAEYYSKSPMLATLTSQLISFISGCIESPAVRGQRPRTLRILEVGAGTGGTTAELAESLAKIHKSGTVKVEYIFTDISSTMVAKAKTRFSQYSDWMFFEKVDLEYDPPTHLTDKFDIILGTNCVHATRDRVATTRRIRKMLNRDGFMVLSEITRVVDWLDLVFGLLEGWWLADGGSSYPLQSAESWMNIFREAGFGAGMFSRADSEDANTQLLLVGCNYTIPDSPNGGFMRPLAASPLFKKQTVVYKEEDGVQIEADIFLPAKPSSRRPMPIALMVHGGAYMTLSRNSVRPAQTAHLLANGILPVSLDYRLCPEVNIVDGAMADVRDAYIWAKRKLPAMVASHGIVLDTEQIVVIGWSTGGHLAMSTAWTLEAVGVSPPKAILVFYAPTDWLAADVFSPRATISRIPPRLSREQLLQMDLLPSPLTGYDVIHDGEGPGLGWVRPGDARSELVLSILREPREFAMSLMLNGRQKHETKVEQVVLDAPAAERQAAICPTARLRAGQYKVPTFIIHGDADELALFRSATQFHDEMSRLGLRSGFLPVPNGPHIHDMRLKPGMSAWDEQVAPGYQFLFDIIKG</sequence>
<dbReference type="InterPro" id="IPR036736">
    <property type="entry name" value="ACP-like_sf"/>
</dbReference>
<dbReference type="Pfam" id="PF00698">
    <property type="entry name" value="Acyl_transf_1"/>
    <property type="match status" value="1"/>
</dbReference>
<feature type="region of interest" description="Disordered" evidence="8">
    <location>
        <begin position="1855"/>
        <end position="1878"/>
    </location>
</feature>
<dbReference type="Proteomes" id="UP001287356">
    <property type="component" value="Unassembled WGS sequence"/>
</dbReference>
<dbReference type="GO" id="GO:0044550">
    <property type="term" value="P:secondary metabolite biosynthetic process"/>
    <property type="evidence" value="ECO:0007669"/>
    <property type="project" value="TreeGrafter"/>
</dbReference>
<dbReference type="SUPFAM" id="SSF47336">
    <property type="entry name" value="ACP-like"/>
    <property type="match status" value="1"/>
</dbReference>
<dbReference type="PROSITE" id="PS52019">
    <property type="entry name" value="PKS_MFAS_DH"/>
    <property type="match status" value="1"/>
</dbReference>
<organism evidence="12 13">
    <name type="scientific">Lasiosphaeria ovina</name>
    <dbReference type="NCBI Taxonomy" id="92902"/>
    <lineage>
        <taxon>Eukaryota</taxon>
        <taxon>Fungi</taxon>
        <taxon>Dikarya</taxon>
        <taxon>Ascomycota</taxon>
        <taxon>Pezizomycotina</taxon>
        <taxon>Sordariomycetes</taxon>
        <taxon>Sordariomycetidae</taxon>
        <taxon>Sordariales</taxon>
        <taxon>Lasiosphaeriaceae</taxon>
        <taxon>Lasiosphaeria</taxon>
    </lineage>
</organism>
<feature type="active site" description="Proton donor; for dehydratase activity" evidence="7">
    <location>
        <position position="1506"/>
    </location>
</feature>
<dbReference type="Pfam" id="PF00550">
    <property type="entry name" value="PP-binding"/>
    <property type="match status" value="1"/>
</dbReference>
<evidence type="ECO:0000259" key="11">
    <source>
        <dbReference type="PROSITE" id="PS52019"/>
    </source>
</evidence>
<dbReference type="InterPro" id="IPR014030">
    <property type="entry name" value="Ketoacyl_synth_N"/>
</dbReference>
<dbReference type="GO" id="GO:0008168">
    <property type="term" value="F:methyltransferase activity"/>
    <property type="evidence" value="ECO:0007669"/>
    <property type="project" value="UniProtKB-KW"/>
</dbReference>
<keyword evidence="6" id="KW-0511">Multifunctional enzyme</keyword>
<keyword evidence="13" id="KW-1185">Reference proteome</keyword>
<keyword evidence="4" id="KW-0489">Methyltransferase</keyword>
<dbReference type="InterPro" id="IPR041068">
    <property type="entry name" value="HTH_51"/>
</dbReference>
<feature type="compositionally biased region" description="Polar residues" evidence="8">
    <location>
        <begin position="1623"/>
        <end position="1658"/>
    </location>
</feature>
<dbReference type="Pfam" id="PF20434">
    <property type="entry name" value="BD-FAE"/>
    <property type="match status" value="1"/>
</dbReference>
<dbReference type="InterPro" id="IPR029063">
    <property type="entry name" value="SAM-dependent_MTases_sf"/>
</dbReference>
<dbReference type="SUPFAM" id="SSF53335">
    <property type="entry name" value="S-adenosyl-L-methionine-dependent methyltransferases"/>
    <property type="match status" value="1"/>
</dbReference>
<dbReference type="InterPro" id="IPR013217">
    <property type="entry name" value="Methyltransf_12"/>
</dbReference>
<dbReference type="InterPro" id="IPR032088">
    <property type="entry name" value="SAT"/>
</dbReference>
<dbReference type="Gene3D" id="3.40.50.150">
    <property type="entry name" value="Vaccinia Virus protein VP39"/>
    <property type="match status" value="1"/>
</dbReference>
<dbReference type="InterPro" id="IPR016039">
    <property type="entry name" value="Thiolase-like"/>
</dbReference>
<dbReference type="Gene3D" id="3.40.366.10">
    <property type="entry name" value="Malonyl-Coenzyme A Acyl Carrier Protein, domain 2"/>
    <property type="match status" value="2"/>
</dbReference>
<dbReference type="SUPFAM" id="SSF52151">
    <property type="entry name" value="FabD/lysophospholipase-like"/>
    <property type="match status" value="1"/>
</dbReference>
<dbReference type="GO" id="GO:0032259">
    <property type="term" value="P:methylation"/>
    <property type="evidence" value="ECO:0007669"/>
    <property type="project" value="UniProtKB-KW"/>
</dbReference>
<dbReference type="InterPro" id="IPR049492">
    <property type="entry name" value="BD-FAE-like_dom"/>
</dbReference>
<dbReference type="EMBL" id="JAULSN010000010">
    <property type="protein sequence ID" value="KAK3361926.1"/>
    <property type="molecule type" value="Genomic_DNA"/>
</dbReference>
<evidence type="ECO:0000256" key="6">
    <source>
        <dbReference type="ARBA" id="ARBA00023268"/>
    </source>
</evidence>
<evidence type="ECO:0000256" key="3">
    <source>
        <dbReference type="ARBA" id="ARBA00022553"/>
    </source>
</evidence>
<proteinExistence type="predicted"/>
<dbReference type="InterPro" id="IPR014031">
    <property type="entry name" value="Ketoacyl_synth_C"/>
</dbReference>
<evidence type="ECO:0000256" key="7">
    <source>
        <dbReference type="PROSITE-ProRule" id="PRU01363"/>
    </source>
</evidence>
<dbReference type="InterPro" id="IPR020841">
    <property type="entry name" value="PKS_Beta-ketoAc_synthase_dom"/>
</dbReference>
<accession>A0AAE0MYN6</accession>
<dbReference type="CDD" id="cd00833">
    <property type="entry name" value="PKS"/>
    <property type="match status" value="1"/>
</dbReference>
<dbReference type="InterPro" id="IPR050091">
    <property type="entry name" value="PKS_NRPS_Biosynth_Enz"/>
</dbReference>